<dbReference type="SMART" id="SM00871">
    <property type="entry name" value="AraC_E_bind"/>
    <property type="match status" value="1"/>
</dbReference>
<comment type="caution">
    <text evidence="3">The sequence shown here is derived from an EMBL/GenBank/DDBJ whole genome shotgun (WGS) entry which is preliminary data.</text>
</comment>
<name>A0A2N0B645_9LEPT</name>
<protein>
    <submittedName>
        <fullName evidence="2">GyrI-like domain-containing protein</fullName>
    </submittedName>
</protein>
<dbReference type="InterPro" id="IPR029441">
    <property type="entry name" value="Cass2"/>
</dbReference>
<reference evidence="3" key="1">
    <citation type="submission" date="2017-07" db="EMBL/GenBank/DDBJ databases">
        <title>Leptospira spp. isolated from tropical soils.</title>
        <authorList>
            <person name="Thibeaux R."/>
            <person name="Iraola G."/>
            <person name="Ferres I."/>
            <person name="Bierque E."/>
            <person name="Girault D."/>
            <person name="Soupe-Gilbert M.-E."/>
            <person name="Picardeau M."/>
            <person name="Goarant C."/>
        </authorList>
    </citation>
    <scope>NUCLEOTIDE SEQUENCE [LARGE SCALE GENOMIC DNA]</scope>
    <source>
        <strain evidence="3">ATI7-C-A5</strain>
    </source>
</reference>
<dbReference type="RefSeq" id="WP_100747674.1">
    <property type="nucleotide sequence ID" value="NZ_NPEF02000012.1"/>
</dbReference>
<reference evidence="2 4" key="2">
    <citation type="journal article" date="2018" name="Microb. Genom.">
        <title>Deciphering the unexplored Leptospira diversity from soils uncovers genomic evolution to virulence.</title>
        <authorList>
            <person name="Thibeaux R."/>
            <person name="Iraola G."/>
            <person name="Ferres I."/>
            <person name="Bierque E."/>
            <person name="Girault D."/>
            <person name="Soupe-Gilbert M.E."/>
            <person name="Picardeau M."/>
            <person name="Goarant C."/>
        </authorList>
    </citation>
    <scope>NUCLEOTIDE SEQUENCE [LARGE SCALE GENOMIC DNA]</scope>
    <source>
        <strain evidence="2 4">ATI7-C-A5</strain>
    </source>
</reference>
<dbReference type="Gene3D" id="3.20.80.10">
    <property type="entry name" value="Regulatory factor, effector binding domain"/>
    <property type="match status" value="1"/>
</dbReference>
<dbReference type="PANTHER" id="PTHR36444">
    <property type="entry name" value="TRANSCRIPTIONAL REGULATOR PROTEIN YOBU-RELATED"/>
    <property type="match status" value="1"/>
</dbReference>
<reference evidence="2" key="3">
    <citation type="submission" date="2023-10" db="EMBL/GenBank/DDBJ databases">
        <authorList>
            <person name="Picardeau M."/>
            <person name="Thibeaux R."/>
        </authorList>
    </citation>
    <scope>NUCLEOTIDE SEQUENCE</scope>
    <source>
        <strain evidence="2">ATI7-C-A5</strain>
    </source>
</reference>
<dbReference type="SUPFAM" id="SSF55136">
    <property type="entry name" value="Probable bacterial effector-binding domain"/>
    <property type="match status" value="1"/>
</dbReference>
<dbReference type="OrthoDB" id="9801008at2"/>
<sequence>MGREIVSKTETAIVGISVVTKNADEMSGNGKIGNLWRRFYEEGILEKIPNKRNPGNVIAVYTDYESDETGAYRLLIGAEVEDADSVPSGMELCYIPKGEYAKITSDRGPLEKVAVGAWMEIWNDADLRKARRFAADFEFYDQRAADPQNAQLDVFIGVR</sequence>
<organism evidence="3">
    <name type="scientific">Leptospira ellisii</name>
    <dbReference type="NCBI Taxonomy" id="2023197"/>
    <lineage>
        <taxon>Bacteria</taxon>
        <taxon>Pseudomonadati</taxon>
        <taxon>Spirochaetota</taxon>
        <taxon>Spirochaetia</taxon>
        <taxon>Leptospirales</taxon>
        <taxon>Leptospiraceae</taxon>
        <taxon>Leptospira</taxon>
    </lineage>
</organism>
<dbReference type="InterPro" id="IPR053182">
    <property type="entry name" value="YobU-like_regulator"/>
</dbReference>
<dbReference type="Pfam" id="PF14526">
    <property type="entry name" value="Cass2"/>
    <property type="match status" value="1"/>
</dbReference>
<dbReference type="InterPro" id="IPR011256">
    <property type="entry name" value="Reg_factor_effector_dom_sf"/>
</dbReference>
<evidence type="ECO:0000313" key="4">
    <source>
        <dbReference type="Proteomes" id="UP000232122"/>
    </source>
</evidence>
<proteinExistence type="predicted"/>
<dbReference type="AlphaFoldDB" id="A0A2N0B645"/>
<dbReference type="Proteomes" id="UP000232122">
    <property type="component" value="Unassembled WGS sequence"/>
</dbReference>
<evidence type="ECO:0000259" key="1">
    <source>
        <dbReference type="SMART" id="SM00871"/>
    </source>
</evidence>
<dbReference type="EMBL" id="NPEF02000012">
    <property type="protein sequence ID" value="MDV6236242.1"/>
    <property type="molecule type" value="Genomic_DNA"/>
</dbReference>
<gene>
    <name evidence="2" type="ORF">CH379_011465</name>
    <name evidence="3" type="ORF">CH379_15395</name>
</gene>
<evidence type="ECO:0000313" key="3">
    <source>
        <dbReference type="EMBL" id="PJZ92034.1"/>
    </source>
</evidence>
<accession>A0A2N0BI80</accession>
<dbReference type="PANTHER" id="PTHR36444:SF2">
    <property type="entry name" value="TRANSCRIPTIONAL REGULATOR PROTEIN YOBU-RELATED"/>
    <property type="match status" value="1"/>
</dbReference>
<evidence type="ECO:0000313" key="2">
    <source>
        <dbReference type="EMBL" id="MDV6236242.1"/>
    </source>
</evidence>
<accession>A0A2N0B645</accession>
<dbReference type="EMBL" id="NPEF01000181">
    <property type="protein sequence ID" value="PJZ92034.1"/>
    <property type="molecule type" value="Genomic_DNA"/>
</dbReference>
<keyword evidence="4" id="KW-1185">Reference proteome</keyword>
<feature type="domain" description="AraC effector-binding" evidence="1">
    <location>
        <begin position="1"/>
        <end position="159"/>
    </location>
</feature>
<dbReference type="InterPro" id="IPR010499">
    <property type="entry name" value="AraC_E-bd"/>
</dbReference>